<dbReference type="EMBL" id="JAMPLM010000001">
    <property type="protein sequence ID" value="MEP1056956.1"/>
    <property type="molecule type" value="Genomic_DNA"/>
</dbReference>
<sequence length="405" mass="44377">MAKNFCPFHVECAVNLGQWIGFLALVVCLYIVWQIRQVLLLVFAAVVLANSLNLLSRRFQQAGMRRSVAVLLSVGCFVAVLVGFFLLIVPSFANQFQELIVLVPAGVDRLNGWTNNLIRMVPSTFSPYLPNLDSLGAQIQPYINRLLGSSFAFFSSSLGAVVNILLVLILGLMLLINPTAYRRGFIRLFPAFYRQRIDYILKECESSLGRWIVGALISMSVVAVLSSTGLALLGVKAALAQGILAGLLNFIPNIGPTLSVVLPMATALLDSPIKSLFVFILYIAIQQFESNLLTPFVMAQQVSLLPAASLLAQVFFATVFGFLGLALALPLTVVSQIWIRRVLIEDVMDQWGVKHQKRLSPSLDGQQPTDDYAPPVITETVLHPRPLPTDEAALKPADDTPLNKD</sequence>
<evidence type="ECO:0000256" key="5">
    <source>
        <dbReference type="ARBA" id="ARBA00023136"/>
    </source>
</evidence>
<feature type="transmembrane region" description="Helical" evidence="7">
    <location>
        <begin position="12"/>
        <end position="32"/>
    </location>
</feature>
<accession>A0ABV0KCZ4</accession>
<feature type="transmembrane region" description="Helical" evidence="7">
    <location>
        <begin position="38"/>
        <end position="56"/>
    </location>
</feature>
<keyword evidence="9" id="KW-1185">Reference proteome</keyword>
<evidence type="ECO:0000313" key="9">
    <source>
        <dbReference type="Proteomes" id="UP001476950"/>
    </source>
</evidence>
<evidence type="ECO:0000256" key="2">
    <source>
        <dbReference type="ARBA" id="ARBA00009773"/>
    </source>
</evidence>
<dbReference type="InterPro" id="IPR002549">
    <property type="entry name" value="AI-2E-like"/>
</dbReference>
<protein>
    <submittedName>
        <fullName evidence="8">AI-2E family transporter</fullName>
    </submittedName>
</protein>
<feature type="transmembrane region" description="Helical" evidence="7">
    <location>
        <begin position="310"/>
        <end position="334"/>
    </location>
</feature>
<evidence type="ECO:0000256" key="7">
    <source>
        <dbReference type="SAM" id="Phobius"/>
    </source>
</evidence>
<keyword evidence="5 7" id="KW-0472">Membrane</keyword>
<dbReference type="PANTHER" id="PTHR21716">
    <property type="entry name" value="TRANSMEMBRANE PROTEIN"/>
    <property type="match status" value="1"/>
</dbReference>
<feature type="compositionally biased region" description="Basic and acidic residues" evidence="6">
    <location>
        <begin position="392"/>
        <end position="405"/>
    </location>
</feature>
<feature type="transmembrane region" description="Helical" evidence="7">
    <location>
        <begin position="151"/>
        <end position="176"/>
    </location>
</feature>
<dbReference type="Proteomes" id="UP001476950">
    <property type="component" value="Unassembled WGS sequence"/>
</dbReference>
<gene>
    <name evidence="8" type="ORF">NDI38_00800</name>
</gene>
<keyword evidence="3 7" id="KW-0812">Transmembrane</keyword>
<reference evidence="8 9" key="1">
    <citation type="submission" date="2022-04" db="EMBL/GenBank/DDBJ databases">
        <title>Positive selection, recombination, and allopatry shape intraspecific diversity of widespread and dominant cyanobacteria.</title>
        <authorList>
            <person name="Wei J."/>
            <person name="Shu W."/>
            <person name="Hu C."/>
        </authorList>
    </citation>
    <scope>NUCLEOTIDE SEQUENCE [LARGE SCALE GENOMIC DNA]</scope>
    <source>
        <strain evidence="8 9">AS-A4</strain>
    </source>
</reference>
<feature type="region of interest" description="Disordered" evidence="6">
    <location>
        <begin position="383"/>
        <end position="405"/>
    </location>
</feature>
<dbReference type="PANTHER" id="PTHR21716:SF62">
    <property type="entry name" value="TRANSPORT PROTEIN YDBI-RELATED"/>
    <property type="match status" value="1"/>
</dbReference>
<dbReference type="Pfam" id="PF01594">
    <property type="entry name" value="AI-2E_transport"/>
    <property type="match status" value="1"/>
</dbReference>
<comment type="caution">
    <text evidence="8">The sequence shown here is derived from an EMBL/GenBank/DDBJ whole genome shotgun (WGS) entry which is preliminary data.</text>
</comment>
<evidence type="ECO:0000256" key="3">
    <source>
        <dbReference type="ARBA" id="ARBA00022692"/>
    </source>
</evidence>
<organism evidence="8 9">
    <name type="scientific">Stenomitos frigidus AS-A4</name>
    <dbReference type="NCBI Taxonomy" id="2933935"/>
    <lineage>
        <taxon>Bacteria</taxon>
        <taxon>Bacillati</taxon>
        <taxon>Cyanobacteriota</taxon>
        <taxon>Cyanophyceae</taxon>
        <taxon>Leptolyngbyales</taxon>
        <taxon>Leptolyngbyaceae</taxon>
        <taxon>Stenomitos</taxon>
    </lineage>
</organism>
<feature type="transmembrane region" description="Helical" evidence="7">
    <location>
        <begin position="211"/>
        <end position="235"/>
    </location>
</feature>
<dbReference type="RefSeq" id="WP_199305543.1">
    <property type="nucleotide sequence ID" value="NZ_JAMPLM010000001.1"/>
</dbReference>
<evidence type="ECO:0000256" key="4">
    <source>
        <dbReference type="ARBA" id="ARBA00022989"/>
    </source>
</evidence>
<keyword evidence="4 7" id="KW-1133">Transmembrane helix</keyword>
<proteinExistence type="inferred from homology"/>
<evidence type="ECO:0000256" key="6">
    <source>
        <dbReference type="SAM" id="MobiDB-lite"/>
    </source>
</evidence>
<evidence type="ECO:0000256" key="1">
    <source>
        <dbReference type="ARBA" id="ARBA00004141"/>
    </source>
</evidence>
<feature type="transmembrane region" description="Helical" evidence="7">
    <location>
        <begin position="247"/>
        <end position="269"/>
    </location>
</feature>
<comment type="subcellular location">
    <subcellularLocation>
        <location evidence="1">Membrane</location>
        <topology evidence="1">Multi-pass membrane protein</topology>
    </subcellularLocation>
</comment>
<comment type="similarity">
    <text evidence="2">Belongs to the autoinducer-2 exporter (AI-2E) (TC 2.A.86) family.</text>
</comment>
<name>A0ABV0KCZ4_9CYAN</name>
<feature type="transmembrane region" description="Helical" evidence="7">
    <location>
        <begin position="276"/>
        <end position="298"/>
    </location>
</feature>
<feature type="transmembrane region" description="Helical" evidence="7">
    <location>
        <begin position="68"/>
        <end position="89"/>
    </location>
</feature>
<evidence type="ECO:0000313" key="8">
    <source>
        <dbReference type="EMBL" id="MEP1056956.1"/>
    </source>
</evidence>